<evidence type="ECO:0000256" key="6">
    <source>
        <dbReference type="ARBA" id="ARBA00023136"/>
    </source>
</evidence>
<feature type="transmembrane region" description="Helical" evidence="12">
    <location>
        <begin position="386"/>
        <end position="407"/>
    </location>
</feature>
<evidence type="ECO:0000256" key="12">
    <source>
        <dbReference type="SAM" id="Phobius"/>
    </source>
</evidence>
<evidence type="ECO:0000256" key="3">
    <source>
        <dbReference type="ARBA" id="ARBA00022475"/>
    </source>
</evidence>
<accession>A0A8C9WX68</accession>
<dbReference type="PANTHER" id="PTHR20766:SF7">
    <property type="entry name" value="SOLUTE CARRIER FAMILY 43 (AMINO ACID SYSTEM L TRANSPORTER), MEMBER 1A"/>
    <property type="match status" value="1"/>
</dbReference>
<evidence type="ECO:0000256" key="1">
    <source>
        <dbReference type="ARBA" id="ARBA00004651"/>
    </source>
</evidence>
<reference evidence="13" key="1">
    <citation type="submission" date="2025-08" db="UniProtKB">
        <authorList>
            <consortium name="Ensembl"/>
        </authorList>
    </citation>
    <scope>IDENTIFICATION</scope>
</reference>
<evidence type="ECO:0000256" key="9">
    <source>
        <dbReference type="ARBA" id="ARBA00036530"/>
    </source>
</evidence>
<keyword evidence="3" id="KW-1003">Cell membrane</keyword>
<keyword evidence="6 12" id="KW-0472">Membrane</keyword>
<evidence type="ECO:0000256" key="10">
    <source>
        <dbReference type="ARBA" id="ARBA00036777"/>
    </source>
</evidence>
<evidence type="ECO:0000256" key="4">
    <source>
        <dbReference type="ARBA" id="ARBA00022692"/>
    </source>
</evidence>
<dbReference type="Gene3D" id="1.20.1250.20">
    <property type="entry name" value="MFS general substrate transporter like domains"/>
    <property type="match status" value="1"/>
</dbReference>
<dbReference type="GO" id="GO:0015179">
    <property type="term" value="F:L-amino acid transmembrane transporter activity"/>
    <property type="evidence" value="ECO:0007669"/>
    <property type="project" value="TreeGrafter"/>
</dbReference>
<evidence type="ECO:0000256" key="5">
    <source>
        <dbReference type="ARBA" id="ARBA00022989"/>
    </source>
</evidence>
<evidence type="ECO:0000256" key="11">
    <source>
        <dbReference type="ARBA" id="ARBA00036887"/>
    </source>
</evidence>
<gene>
    <name evidence="13" type="primary">slc43a1a</name>
</gene>
<dbReference type="GO" id="GO:0005886">
    <property type="term" value="C:plasma membrane"/>
    <property type="evidence" value="ECO:0007669"/>
    <property type="project" value="UniProtKB-SubCell"/>
</dbReference>
<feature type="transmembrane region" description="Helical" evidence="12">
    <location>
        <begin position="156"/>
        <end position="174"/>
    </location>
</feature>
<evidence type="ECO:0000256" key="7">
    <source>
        <dbReference type="ARBA" id="ARBA00023180"/>
    </source>
</evidence>
<dbReference type="SUPFAM" id="SSF103473">
    <property type="entry name" value="MFS general substrate transporter"/>
    <property type="match status" value="1"/>
</dbReference>
<dbReference type="Pfam" id="PF07690">
    <property type="entry name" value="MFS_1"/>
    <property type="match status" value="1"/>
</dbReference>
<dbReference type="InterPro" id="IPR036259">
    <property type="entry name" value="MFS_trans_sf"/>
</dbReference>
<dbReference type="FunFam" id="1.20.1250.20:FF:000274">
    <property type="entry name" value="Solute carrier family 43 member 1"/>
    <property type="match status" value="1"/>
</dbReference>
<name>A0A8C9WX68_SANLU</name>
<feature type="transmembrane region" description="Helical" evidence="12">
    <location>
        <begin position="276"/>
        <end position="297"/>
    </location>
</feature>
<comment type="subcellular location">
    <subcellularLocation>
        <location evidence="1">Cell membrane</location>
        <topology evidence="1">Multi-pass membrane protein</topology>
    </subcellularLocation>
</comment>
<dbReference type="PANTHER" id="PTHR20766">
    <property type="entry name" value="LARGE NEUTRAL AMINO ACIDS TRANSPORTER SMALL SUBUNIT 4-LIKE ISOFORM X1"/>
    <property type="match status" value="1"/>
</dbReference>
<comment type="catalytic activity">
    <reaction evidence="10">
        <text>L-isoleucine(in) = L-isoleucine(out)</text>
        <dbReference type="Rhea" id="RHEA:70943"/>
        <dbReference type="ChEBI" id="CHEBI:58045"/>
    </reaction>
</comment>
<feature type="transmembrane region" description="Helical" evidence="12">
    <location>
        <begin position="446"/>
        <end position="468"/>
    </location>
</feature>
<evidence type="ECO:0000313" key="13">
    <source>
        <dbReference type="Ensembl" id="ENSSLUP00000000876.1"/>
    </source>
</evidence>
<protein>
    <submittedName>
        <fullName evidence="13">Solute carrier family 43 member 1a</fullName>
    </submittedName>
</protein>
<organism evidence="13 14">
    <name type="scientific">Sander lucioperca</name>
    <name type="common">Pike-perch</name>
    <name type="synonym">Perca lucioperca</name>
    <dbReference type="NCBI Taxonomy" id="283035"/>
    <lineage>
        <taxon>Eukaryota</taxon>
        <taxon>Metazoa</taxon>
        <taxon>Chordata</taxon>
        <taxon>Craniata</taxon>
        <taxon>Vertebrata</taxon>
        <taxon>Euteleostomi</taxon>
        <taxon>Actinopterygii</taxon>
        <taxon>Neopterygii</taxon>
        <taxon>Teleostei</taxon>
        <taxon>Neoteleostei</taxon>
        <taxon>Acanthomorphata</taxon>
        <taxon>Eupercaria</taxon>
        <taxon>Perciformes</taxon>
        <taxon>Percoidei</taxon>
        <taxon>Percidae</taxon>
        <taxon>Luciopercinae</taxon>
        <taxon>Sander</taxon>
    </lineage>
</organism>
<comment type="catalytic activity">
    <reaction evidence="8">
        <text>L-phenylalanine(in) = L-phenylalanine(out)</text>
        <dbReference type="Rhea" id="RHEA:27950"/>
        <dbReference type="ChEBI" id="CHEBI:58095"/>
    </reaction>
</comment>
<comment type="catalytic activity">
    <reaction evidence="11">
        <text>L-leucine(in) = L-leucine(out)</text>
        <dbReference type="Rhea" id="RHEA:73011"/>
        <dbReference type="ChEBI" id="CHEBI:57427"/>
    </reaction>
</comment>
<comment type="catalytic activity">
    <reaction evidence="9">
        <text>L-methionine(in) = L-methionine(out)</text>
        <dbReference type="Rhea" id="RHEA:70939"/>
        <dbReference type="ChEBI" id="CHEBI:57844"/>
    </reaction>
</comment>
<dbReference type="Proteomes" id="UP000694568">
    <property type="component" value="Unplaced"/>
</dbReference>
<evidence type="ECO:0000313" key="14">
    <source>
        <dbReference type="Proteomes" id="UP000694568"/>
    </source>
</evidence>
<dbReference type="GO" id="GO:0015175">
    <property type="term" value="F:neutral L-amino acid transmembrane transporter activity"/>
    <property type="evidence" value="ECO:0007669"/>
    <property type="project" value="TreeGrafter"/>
</dbReference>
<keyword evidence="14" id="KW-1185">Reference proteome</keyword>
<proteinExistence type="inferred from homology"/>
<comment type="similarity">
    <text evidence="2">Belongs to the SLC43A transporter (TC 2.A.1.44) family.</text>
</comment>
<feature type="transmembrane region" description="Helical" evidence="12">
    <location>
        <begin position="12"/>
        <end position="40"/>
    </location>
</feature>
<keyword evidence="7" id="KW-0325">Glycoprotein</keyword>
<feature type="transmembrane region" description="Helical" evidence="12">
    <location>
        <begin position="194"/>
        <end position="212"/>
    </location>
</feature>
<reference evidence="13" key="2">
    <citation type="submission" date="2025-09" db="UniProtKB">
        <authorList>
            <consortium name="Ensembl"/>
        </authorList>
    </citation>
    <scope>IDENTIFICATION</scope>
</reference>
<keyword evidence="4 12" id="KW-0812">Transmembrane</keyword>
<dbReference type="GeneTree" id="ENSGT00940000153576"/>
<feature type="transmembrane region" description="Helical" evidence="12">
    <location>
        <begin position="474"/>
        <end position="496"/>
    </location>
</feature>
<dbReference type="Ensembl" id="ENSSLUT00000000922.1">
    <property type="protein sequence ID" value="ENSSLUP00000000876.1"/>
    <property type="gene ID" value="ENSSLUG00000000444.1"/>
</dbReference>
<keyword evidence="5 12" id="KW-1133">Transmembrane helix</keyword>
<feature type="transmembrane region" description="Helical" evidence="12">
    <location>
        <begin position="413"/>
        <end position="434"/>
    </location>
</feature>
<dbReference type="InterPro" id="IPR011701">
    <property type="entry name" value="MFS"/>
</dbReference>
<feature type="transmembrane region" description="Helical" evidence="12">
    <location>
        <begin position="317"/>
        <end position="339"/>
    </location>
</feature>
<feature type="transmembrane region" description="Helical" evidence="12">
    <location>
        <begin position="129"/>
        <end position="149"/>
    </location>
</feature>
<feature type="transmembrane region" description="Helical" evidence="12">
    <location>
        <begin position="102"/>
        <end position="123"/>
    </location>
</feature>
<feature type="transmembrane region" description="Helical" evidence="12">
    <location>
        <begin position="72"/>
        <end position="95"/>
    </location>
</feature>
<dbReference type="AlphaFoldDB" id="A0A8C9WX68"/>
<evidence type="ECO:0000256" key="8">
    <source>
        <dbReference type="ARBA" id="ARBA00036466"/>
    </source>
</evidence>
<sequence>MGPSLLQAYRRRWWMAVTAVIENLLCSAVLLGWGSLLIMLKREGFYSVLVSLGNSSSSEVEEWLSCVDQEEMLNLGFTIGSFLLSATTLPLGILMDRFGPRLIRLVGSSCFGLSCVMMAASAYNPHVLSALIFLALSMNGFGGICLTFTSLTLPNMFGALSSTVMSLMIGSYASSAVTFPGVKLIYDAGVSFQVIMWTWAGLAASVFLNCLLNWPSEGFPTPDEVDYSKILTLQELPSSDQKAVGERLSQKNGDIQHSTEKLSTAAPFRRSVFSPIFLWSLVTMGMTQLRIIFYMGAMNKMLEFMVTHGEENREVGLLSFYSSIFGTLQLLCLATCPLIGYIMDWKMKECEEEKTIPPGTEQRYIQQTSVPMRDRKIQKVTNAMRAFILTNLMLLAFGCCCLIDNLPLQILTFILHTMVRGFIHSCCGGLYAAVYPSNHFGTLTGLQSMISAVVALLQQPLFIAMVGTLNGDPYWINLGLLIFSLAGFLLPGYLFYHRRQLLREKEARDKRVAEQEMQALNNTEANGYKPHSNGLAAVEA</sequence>
<evidence type="ECO:0000256" key="2">
    <source>
        <dbReference type="ARBA" id="ARBA00006595"/>
    </source>
</evidence>